<evidence type="ECO:0000256" key="1">
    <source>
        <dbReference type="ARBA" id="ARBA00005594"/>
    </source>
</evidence>
<evidence type="ECO:0000256" key="6">
    <source>
        <dbReference type="ARBA" id="ARBA00022917"/>
    </source>
</evidence>
<keyword evidence="6 10" id="KW-0648">Protein biosynthesis</keyword>
<evidence type="ECO:0000313" key="13">
    <source>
        <dbReference type="Proteomes" id="UP000183809"/>
    </source>
</evidence>
<dbReference type="GO" id="GO:0006431">
    <property type="term" value="P:methionyl-tRNA aminoacylation"/>
    <property type="evidence" value="ECO:0007669"/>
    <property type="project" value="InterPro"/>
</dbReference>
<evidence type="ECO:0000256" key="9">
    <source>
        <dbReference type="ARBA" id="ARBA00068817"/>
    </source>
</evidence>
<evidence type="ECO:0000256" key="10">
    <source>
        <dbReference type="RuleBase" id="RU363039"/>
    </source>
</evidence>
<dbReference type="Gene3D" id="1.10.730.10">
    <property type="entry name" value="Isoleucyl-tRNA Synthetase, Domain 1"/>
    <property type="match status" value="1"/>
</dbReference>
<dbReference type="InterPro" id="IPR009080">
    <property type="entry name" value="tRNAsynth_Ia_anticodon-bd"/>
</dbReference>
<dbReference type="Gene3D" id="2.170.220.10">
    <property type="match status" value="1"/>
</dbReference>
<dbReference type="InterPro" id="IPR015413">
    <property type="entry name" value="Methionyl/Leucyl_tRNA_Synth"/>
</dbReference>
<dbReference type="PANTHER" id="PTHR43326">
    <property type="entry name" value="METHIONYL-TRNA SYNTHETASE"/>
    <property type="match status" value="1"/>
</dbReference>
<accession>A0A1J9RX02</accession>
<dbReference type="EMBL" id="MNUE01000038">
    <property type="protein sequence ID" value="OJD32372.1"/>
    <property type="molecule type" value="Genomic_DNA"/>
</dbReference>
<dbReference type="NCBIfam" id="TIGR00398">
    <property type="entry name" value="metG"/>
    <property type="match status" value="1"/>
</dbReference>
<evidence type="ECO:0000259" key="11">
    <source>
        <dbReference type="Pfam" id="PF09334"/>
    </source>
</evidence>
<dbReference type="Gene3D" id="3.40.50.620">
    <property type="entry name" value="HUPs"/>
    <property type="match status" value="1"/>
</dbReference>
<dbReference type="InterPro" id="IPR033911">
    <property type="entry name" value="MetRS_core"/>
</dbReference>
<evidence type="ECO:0000256" key="2">
    <source>
        <dbReference type="ARBA" id="ARBA00012838"/>
    </source>
</evidence>
<dbReference type="RefSeq" id="XP_020128632.1">
    <property type="nucleotide sequence ID" value="XM_020275289.1"/>
</dbReference>
<comment type="similarity">
    <text evidence="1 10">Belongs to the class-I aminoacyl-tRNA synthetase family.</text>
</comment>
<keyword evidence="13" id="KW-1185">Reference proteome</keyword>
<dbReference type="FunFam" id="2.170.220.10:FF:000001">
    <property type="entry name" value="methionine--tRNA ligase, mitochondrial"/>
    <property type="match status" value="1"/>
</dbReference>
<organism evidence="12 13">
    <name type="scientific">Diplodia corticola</name>
    <dbReference type="NCBI Taxonomy" id="236234"/>
    <lineage>
        <taxon>Eukaryota</taxon>
        <taxon>Fungi</taxon>
        <taxon>Dikarya</taxon>
        <taxon>Ascomycota</taxon>
        <taxon>Pezizomycotina</taxon>
        <taxon>Dothideomycetes</taxon>
        <taxon>Dothideomycetes incertae sedis</taxon>
        <taxon>Botryosphaeriales</taxon>
        <taxon>Botryosphaeriaceae</taxon>
        <taxon>Diplodia</taxon>
    </lineage>
</organism>
<dbReference type="OrthoDB" id="24670at2759"/>
<protein>
    <recommendedName>
        <fullName evidence="9">Probable methionine--tRNA ligase, mitochondrial</fullName>
        <ecNumber evidence="2">6.1.1.10</ecNumber>
    </recommendedName>
</protein>
<evidence type="ECO:0000256" key="7">
    <source>
        <dbReference type="ARBA" id="ARBA00023146"/>
    </source>
</evidence>
<dbReference type="CDD" id="cd00814">
    <property type="entry name" value="MetRS_core"/>
    <property type="match status" value="1"/>
</dbReference>
<dbReference type="Proteomes" id="UP000183809">
    <property type="component" value="Unassembled WGS sequence"/>
</dbReference>
<keyword evidence="3 10" id="KW-0436">Ligase</keyword>
<dbReference type="EC" id="6.1.1.10" evidence="2"/>
<keyword evidence="5 10" id="KW-0067">ATP-binding</keyword>
<dbReference type="PRINTS" id="PR01041">
    <property type="entry name" value="TRNASYNTHMET"/>
</dbReference>
<gene>
    <name evidence="12" type="ORF">BKCO1_3800076</name>
</gene>
<dbReference type="SUPFAM" id="SSF52374">
    <property type="entry name" value="Nucleotidylyl transferase"/>
    <property type="match status" value="1"/>
</dbReference>
<feature type="domain" description="Methionyl/Leucyl tRNA synthetase" evidence="11">
    <location>
        <begin position="41"/>
        <end position="407"/>
    </location>
</feature>
<name>A0A1J9RX02_9PEZI</name>
<sequence length="587" mass="65834">MPPLLYRAGVRPVLAPASSWTCAPCRLRTTRRLTTAGEKPYYVTTPIFYVNAAPHVGHLSAMVLADIIKRWQLLEGKSALLSTGTDEHGLKIQQAAAKAGSEPLTFCDKGADVFKNLAAKGLISNDHFVRTTDQAHKDAVQYAWHLLKSRGYIYSSKHEGWYSVSDETYYPDSGVHLIVEPATGRKIMASVETGKEVEWSTEINYHFRLSAFKDRLLDFYRENPGWIIPQFRMDDVVNAVSSGLEDLSVSRPTSRLTWGIPVPDDDSQTVYVWLDALLNYAAKIGYPWPPGKMESSGWPADCHVIGKDITRFHCIYWPAFLMALSLPLPKRILTTGHWTMNSQKMSKSVGNVVDPFFALDRFGTDAMRYYLAHDGGITQDANYSNYYIVERYKKGLHRGLGNLASRIVKGKGWNVRRAVASGKENTPKGRTEKQKKAREHFDVLQNLPGAVQRKLQDLDVSGGLKTIMEAVYETNRFLQDAAPWDCIPKDKRPAANHSIAAVPEQHRPHVDRTIFLCAESLRISAILLQPYIPGKAAELLDMLGVDEGRRSFQFAEVCKDLEYGIGFSKVDLAKTVLFPPLEIDELS</sequence>
<dbReference type="InterPro" id="IPR014758">
    <property type="entry name" value="Met-tRNA_synth"/>
</dbReference>
<dbReference type="PANTHER" id="PTHR43326:SF1">
    <property type="entry name" value="METHIONINE--TRNA LIGASE, MITOCHONDRIAL"/>
    <property type="match status" value="1"/>
</dbReference>
<evidence type="ECO:0000256" key="3">
    <source>
        <dbReference type="ARBA" id="ARBA00022598"/>
    </source>
</evidence>
<dbReference type="GO" id="GO:0004825">
    <property type="term" value="F:methionine-tRNA ligase activity"/>
    <property type="evidence" value="ECO:0007669"/>
    <property type="project" value="UniProtKB-EC"/>
</dbReference>
<evidence type="ECO:0000256" key="8">
    <source>
        <dbReference type="ARBA" id="ARBA00047364"/>
    </source>
</evidence>
<dbReference type="InterPro" id="IPR023457">
    <property type="entry name" value="Met-tRNA_synth_2"/>
</dbReference>
<dbReference type="GeneID" id="31015550"/>
<dbReference type="GO" id="GO:0005524">
    <property type="term" value="F:ATP binding"/>
    <property type="evidence" value="ECO:0007669"/>
    <property type="project" value="UniProtKB-KW"/>
</dbReference>
<evidence type="ECO:0000256" key="5">
    <source>
        <dbReference type="ARBA" id="ARBA00022840"/>
    </source>
</evidence>
<comment type="caution">
    <text evidence="12">The sequence shown here is derived from an EMBL/GenBank/DDBJ whole genome shotgun (WGS) entry which is preliminary data.</text>
</comment>
<keyword evidence="4 10" id="KW-0547">Nucleotide-binding</keyword>
<evidence type="ECO:0000256" key="4">
    <source>
        <dbReference type="ARBA" id="ARBA00022741"/>
    </source>
</evidence>
<dbReference type="SUPFAM" id="SSF47323">
    <property type="entry name" value="Anticodon-binding domain of a subclass of class I aminoacyl-tRNA synthetases"/>
    <property type="match status" value="1"/>
</dbReference>
<dbReference type="AlphaFoldDB" id="A0A1J9RX02"/>
<reference evidence="12 13" key="1">
    <citation type="submission" date="2016-10" db="EMBL/GenBank/DDBJ databases">
        <title>Proteomics and genomics reveal pathogen-plant mechanisms compatible with a hemibiotrophic lifestyle of Diplodia corticola.</title>
        <authorList>
            <person name="Fernandes I."/>
            <person name="De Jonge R."/>
            <person name="Van De Peer Y."/>
            <person name="Devreese B."/>
            <person name="Alves A."/>
            <person name="Esteves A.C."/>
        </authorList>
    </citation>
    <scope>NUCLEOTIDE SEQUENCE [LARGE SCALE GENOMIC DNA]</scope>
    <source>
        <strain evidence="12 13">CBS 112549</strain>
    </source>
</reference>
<dbReference type="STRING" id="236234.A0A1J9RX02"/>
<proteinExistence type="inferred from homology"/>
<dbReference type="GO" id="GO:0005739">
    <property type="term" value="C:mitochondrion"/>
    <property type="evidence" value="ECO:0007669"/>
    <property type="project" value="UniProtKB-ARBA"/>
</dbReference>
<dbReference type="Pfam" id="PF09334">
    <property type="entry name" value="tRNA-synt_1g"/>
    <property type="match status" value="1"/>
</dbReference>
<comment type="catalytic activity">
    <reaction evidence="8">
        <text>tRNA(Met) + L-methionine + ATP = L-methionyl-tRNA(Met) + AMP + diphosphate</text>
        <dbReference type="Rhea" id="RHEA:13481"/>
        <dbReference type="Rhea" id="RHEA-COMP:9667"/>
        <dbReference type="Rhea" id="RHEA-COMP:9698"/>
        <dbReference type="ChEBI" id="CHEBI:30616"/>
        <dbReference type="ChEBI" id="CHEBI:33019"/>
        <dbReference type="ChEBI" id="CHEBI:57844"/>
        <dbReference type="ChEBI" id="CHEBI:78442"/>
        <dbReference type="ChEBI" id="CHEBI:78530"/>
        <dbReference type="ChEBI" id="CHEBI:456215"/>
        <dbReference type="EC" id="6.1.1.10"/>
    </reaction>
</comment>
<evidence type="ECO:0000313" key="12">
    <source>
        <dbReference type="EMBL" id="OJD32372.1"/>
    </source>
</evidence>
<dbReference type="InterPro" id="IPR014729">
    <property type="entry name" value="Rossmann-like_a/b/a_fold"/>
</dbReference>
<keyword evidence="7 10" id="KW-0030">Aminoacyl-tRNA synthetase</keyword>